<evidence type="ECO:0000256" key="1">
    <source>
        <dbReference type="ARBA" id="ARBA00004613"/>
    </source>
</evidence>
<gene>
    <name evidence="9" type="ORF">AN1_LOCUS3391</name>
</gene>
<evidence type="ECO:0000256" key="5">
    <source>
        <dbReference type="ARBA" id="ARBA00022577"/>
    </source>
</evidence>
<dbReference type="AlphaFoldDB" id="A0A654EEX1"/>
<dbReference type="InterPro" id="IPR022618">
    <property type="entry name" value="Defensin-like_20-28"/>
</dbReference>
<comment type="subcellular location">
    <subcellularLocation>
        <location evidence="1">Secreted</location>
    </subcellularLocation>
</comment>
<sequence length="81" mass="8939">MASLKVFSFALLIVLTFSVIGMIYNVESGGSLCCNSHPKFGKCNTNNDEQRCNRWCHNGCGNGKGGYYKSMSHGGQCHYYC</sequence>
<evidence type="ECO:0000313" key="9">
    <source>
        <dbReference type="EMBL" id="VYS47906.1"/>
    </source>
</evidence>
<evidence type="ECO:0000256" key="4">
    <source>
        <dbReference type="ARBA" id="ARBA00022529"/>
    </source>
</evidence>
<evidence type="ECO:0000256" key="6">
    <source>
        <dbReference type="ARBA" id="ARBA00022729"/>
    </source>
</evidence>
<dbReference type="GO" id="GO:0050832">
    <property type="term" value="P:defense response to fungus"/>
    <property type="evidence" value="ECO:0007669"/>
    <property type="project" value="UniProtKB-KW"/>
</dbReference>
<evidence type="ECO:0000256" key="2">
    <source>
        <dbReference type="ARBA" id="ARBA00006722"/>
    </source>
</evidence>
<dbReference type="KEGG" id="ath:AT1G33607"/>
<feature type="signal peptide" evidence="8">
    <location>
        <begin position="1"/>
        <end position="18"/>
    </location>
</feature>
<dbReference type="ExpressionAtlas" id="A0A654EEX1">
    <property type="expression patterns" value="baseline and differential"/>
</dbReference>
<keyword evidence="7" id="KW-0611">Plant defense</keyword>
<protein>
    <submittedName>
        <fullName evidence="9">Uncharacterized protein</fullName>
    </submittedName>
</protein>
<evidence type="ECO:0000256" key="3">
    <source>
        <dbReference type="ARBA" id="ARBA00022525"/>
    </source>
</evidence>
<dbReference type="OMA" id="DKERCNS"/>
<feature type="chain" id="PRO_5025069170" evidence="8">
    <location>
        <begin position="19"/>
        <end position="81"/>
    </location>
</feature>
<keyword evidence="5" id="KW-0295">Fungicide</keyword>
<organism evidence="9 10">
    <name type="scientific">Arabidopsis thaliana</name>
    <name type="common">Mouse-ear cress</name>
    <dbReference type="NCBI Taxonomy" id="3702"/>
    <lineage>
        <taxon>Eukaryota</taxon>
        <taxon>Viridiplantae</taxon>
        <taxon>Streptophyta</taxon>
        <taxon>Embryophyta</taxon>
        <taxon>Tracheophyta</taxon>
        <taxon>Spermatophyta</taxon>
        <taxon>Magnoliopsida</taxon>
        <taxon>eudicotyledons</taxon>
        <taxon>Gunneridae</taxon>
        <taxon>Pentapetalae</taxon>
        <taxon>rosids</taxon>
        <taxon>malvids</taxon>
        <taxon>Brassicales</taxon>
        <taxon>Brassicaceae</taxon>
        <taxon>Camelineae</taxon>
        <taxon>Arabidopsis</taxon>
    </lineage>
</organism>
<keyword evidence="6 8" id="KW-0732">Signal</keyword>
<name>A0A654EEX1_ARATH</name>
<comment type="similarity">
    <text evidence="2">Belongs to the DEFL family.</text>
</comment>
<evidence type="ECO:0000256" key="7">
    <source>
        <dbReference type="ARBA" id="ARBA00022821"/>
    </source>
</evidence>
<dbReference type="GO" id="GO:0031640">
    <property type="term" value="P:killing of cells of another organism"/>
    <property type="evidence" value="ECO:0007669"/>
    <property type="project" value="UniProtKB-KW"/>
</dbReference>
<keyword evidence="4" id="KW-0929">Antimicrobial</keyword>
<accession>A0A654EEX1</accession>
<dbReference type="Proteomes" id="UP000426265">
    <property type="component" value="Unassembled WGS sequence"/>
</dbReference>
<dbReference type="GO" id="GO:0005576">
    <property type="term" value="C:extracellular region"/>
    <property type="evidence" value="ECO:0007669"/>
    <property type="project" value="UniProtKB-SubCell"/>
</dbReference>
<evidence type="ECO:0000256" key="8">
    <source>
        <dbReference type="SAM" id="SignalP"/>
    </source>
</evidence>
<keyword evidence="3" id="KW-0964">Secreted</keyword>
<dbReference type="Pfam" id="PF10868">
    <property type="entry name" value="Defensin_like"/>
    <property type="match status" value="1"/>
</dbReference>
<proteinExistence type="inferred from homology"/>
<evidence type="ECO:0000313" key="10">
    <source>
        <dbReference type="Proteomes" id="UP000426265"/>
    </source>
</evidence>
<dbReference type="RefSeq" id="NP_001031134.1">
    <property type="nucleotide sequence ID" value="NM_001036057.2"/>
</dbReference>
<dbReference type="EMBL" id="CACRSJ010000104">
    <property type="protein sequence ID" value="VYS47906.1"/>
    <property type="molecule type" value="Genomic_DNA"/>
</dbReference>
<dbReference type="PANTHER" id="PTHR34453:SF7">
    <property type="entry name" value="DEFENSIN-LIKE PROTEIN 22-RELATED"/>
    <property type="match status" value="1"/>
</dbReference>
<reference evidence="9 10" key="1">
    <citation type="submission" date="2019-11" db="EMBL/GenBank/DDBJ databases">
        <authorList>
            <person name="Jiao W.-B."/>
            <person name="Schneeberger K."/>
        </authorList>
    </citation>
    <scope>NUCLEOTIDE SEQUENCE [LARGE SCALE GENOMIC DNA]</scope>
    <source>
        <strain evidence="10">cv. An-1</strain>
    </source>
</reference>
<dbReference type="PANTHER" id="PTHR34453">
    <property type="entry name" value="DEFENSIN-LIKE (DEFL) FAMILY PROTEIN-RELATED"/>
    <property type="match status" value="1"/>
</dbReference>